<reference evidence="7" key="1">
    <citation type="submission" date="2024-06" db="EMBL/GenBank/DDBJ databases">
        <authorList>
            <person name="Liu X."/>
            <person name="Lenzi L."/>
            <person name="Haldenby T S."/>
            <person name="Uol C."/>
        </authorList>
    </citation>
    <scope>NUCLEOTIDE SEQUENCE</scope>
</reference>
<dbReference type="EMBL" id="CAXLJL010000223">
    <property type="protein sequence ID" value="CAL5134826.1"/>
    <property type="molecule type" value="Genomic_DNA"/>
</dbReference>
<dbReference type="EC" id="4.2.1.17" evidence="2"/>
<dbReference type="CDD" id="cd06558">
    <property type="entry name" value="crotonase-like"/>
    <property type="match status" value="1"/>
</dbReference>
<dbReference type="Gene3D" id="1.10.12.10">
    <property type="entry name" value="Lyase 2-enoyl-coa Hydratase, Chain A, domain 2"/>
    <property type="match status" value="1"/>
</dbReference>
<dbReference type="GO" id="GO:0006635">
    <property type="term" value="P:fatty acid beta-oxidation"/>
    <property type="evidence" value="ECO:0007669"/>
    <property type="project" value="TreeGrafter"/>
</dbReference>
<dbReference type="SUPFAM" id="SSF52096">
    <property type="entry name" value="ClpP/crotonase"/>
    <property type="match status" value="1"/>
</dbReference>
<dbReference type="FunFam" id="3.90.226.10:FF:000019">
    <property type="entry name" value="Enoyl-CoA hydratase, mitochondrial"/>
    <property type="match status" value="1"/>
</dbReference>
<dbReference type="Pfam" id="PF00378">
    <property type="entry name" value="ECH_1"/>
    <property type="match status" value="1"/>
</dbReference>
<protein>
    <recommendedName>
        <fullName evidence="6">Probable enoyl-CoA hydratase, mitochondrial</fullName>
        <ecNumber evidence="2">4.2.1.17</ecNumber>
    </recommendedName>
</protein>
<dbReference type="InterPro" id="IPR029045">
    <property type="entry name" value="ClpP/crotonase-like_dom_sf"/>
</dbReference>
<comment type="similarity">
    <text evidence="1">Belongs to the enoyl-CoA hydratase/isomerase family.</text>
</comment>
<dbReference type="AlphaFoldDB" id="A0AAV2TD78"/>
<keyword evidence="3" id="KW-0276">Fatty acid metabolism</keyword>
<evidence type="ECO:0000256" key="2">
    <source>
        <dbReference type="ARBA" id="ARBA00012076"/>
    </source>
</evidence>
<organism evidence="7 8">
    <name type="scientific">Calicophoron daubneyi</name>
    <name type="common">Rumen fluke</name>
    <name type="synonym">Paramphistomum daubneyi</name>
    <dbReference type="NCBI Taxonomy" id="300641"/>
    <lineage>
        <taxon>Eukaryota</taxon>
        <taxon>Metazoa</taxon>
        <taxon>Spiralia</taxon>
        <taxon>Lophotrochozoa</taxon>
        <taxon>Platyhelminthes</taxon>
        <taxon>Trematoda</taxon>
        <taxon>Digenea</taxon>
        <taxon>Plagiorchiida</taxon>
        <taxon>Pronocephalata</taxon>
        <taxon>Paramphistomoidea</taxon>
        <taxon>Paramphistomidae</taxon>
        <taxon>Calicophoron</taxon>
    </lineage>
</organism>
<gene>
    <name evidence="7" type="ORF">CDAUBV1_LOCUS8784</name>
</gene>
<keyword evidence="5" id="KW-0456">Lyase</keyword>
<dbReference type="Proteomes" id="UP001497525">
    <property type="component" value="Unassembled WGS sequence"/>
</dbReference>
<evidence type="ECO:0000256" key="3">
    <source>
        <dbReference type="ARBA" id="ARBA00022832"/>
    </source>
</evidence>
<evidence type="ECO:0000313" key="8">
    <source>
        <dbReference type="Proteomes" id="UP001497525"/>
    </source>
</evidence>
<sequence length="292" mass="31693">MHCQSNSLRVVRLALTSRLFSQRSASITSTSTKSYDFIKTDKRGINRNIGFIQLNRPQALNALCSGLMQEVLDALDTYECDSTIKTIVLTGTEKFFAAGADIKEMCDKPYSEVYQASLLSKWDRVAHIRKPVIAAVCGYALGGGCELAMMCDVIYASDTAKFGQPEIKLGTIPGAGGTQRLTRAVGKSRAMEIILAGEMFSAQDALAAGLVSRVYPSAEVLPKAIELAEKIGSFSGLAVCAAKEAINAAYNMTLSEGLHFEKRLFHASFATRDCSEGMNAFIQKRKPEFKDA</sequence>
<evidence type="ECO:0000256" key="5">
    <source>
        <dbReference type="ARBA" id="ARBA00023239"/>
    </source>
</evidence>
<dbReference type="GO" id="GO:0004300">
    <property type="term" value="F:enoyl-CoA hydratase activity"/>
    <property type="evidence" value="ECO:0007669"/>
    <property type="project" value="UniProtKB-EC"/>
</dbReference>
<evidence type="ECO:0000256" key="4">
    <source>
        <dbReference type="ARBA" id="ARBA00023098"/>
    </source>
</evidence>
<evidence type="ECO:0000313" key="7">
    <source>
        <dbReference type="EMBL" id="CAL5134826.1"/>
    </source>
</evidence>
<accession>A0AAV2TD78</accession>
<name>A0AAV2TD78_CALDB</name>
<dbReference type="PANTHER" id="PTHR11941:SF54">
    <property type="entry name" value="ENOYL-COA HYDRATASE, MITOCHONDRIAL"/>
    <property type="match status" value="1"/>
</dbReference>
<comment type="caution">
    <text evidence="7">The sequence shown here is derived from an EMBL/GenBank/DDBJ whole genome shotgun (WGS) entry which is preliminary data.</text>
</comment>
<dbReference type="Gene3D" id="3.90.226.10">
    <property type="entry name" value="2-enoyl-CoA Hydratase, Chain A, domain 1"/>
    <property type="match status" value="1"/>
</dbReference>
<proteinExistence type="inferred from homology"/>
<dbReference type="InterPro" id="IPR014748">
    <property type="entry name" value="Enoyl-CoA_hydra_C"/>
</dbReference>
<evidence type="ECO:0000256" key="6">
    <source>
        <dbReference type="ARBA" id="ARBA00073937"/>
    </source>
</evidence>
<dbReference type="FunFam" id="1.10.12.10:FF:000001">
    <property type="entry name" value="Probable enoyl-CoA hydratase, mitochondrial"/>
    <property type="match status" value="1"/>
</dbReference>
<evidence type="ECO:0000256" key="1">
    <source>
        <dbReference type="ARBA" id="ARBA00005254"/>
    </source>
</evidence>
<keyword evidence="4" id="KW-0443">Lipid metabolism</keyword>
<dbReference type="PANTHER" id="PTHR11941">
    <property type="entry name" value="ENOYL-COA HYDRATASE-RELATED"/>
    <property type="match status" value="1"/>
</dbReference>
<dbReference type="GO" id="GO:0005739">
    <property type="term" value="C:mitochondrion"/>
    <property type="evidence" value="ECO:0007669"/>
    <property type="project" value="TreeGrafter"/>
</dbReference>
<dbReference type="InterPro" id="IPR001753">
    <property type="entry name" value="Enoyl-CoA_hydra/iso"/>
</dbReference>